<keyword evidence="2" id="KW-0472">Membrane</keyword>
<organism evidence="3 4">
    <name type="scientific">Steinernema carpocapsae</name>
    <name type="common">Entomopathogenic nematode</name>
    <dbReference type="NCBI Taxonomy" id="34508"/>
    <lineage>
        <taxon>Eukaryota</taxon>
        <taxon>Metazoa</taxon>
        <taxon>Ecdysozoa</taxon>
        <taxon>Nematoda</taxon>
        <taxon>Chromadorea</taxon>
        <taxon>Rhabditida</taxon>
        <taxon>Tylenchina</taxon>
        <taxon>Panagrolaimomorpha</taxon>
        <taxon>Strongyloidoidea</taxon>
        <taxon>Steinernematidae</taxon>
        <taxon>Steinernema</taxon>
    </lineage>
</organism>
<protein>
    <submittedName>
        <fullName evidence="3">Uncharacterized protein</fullName>
    </submittedName>
</protein>
<dbReference type="AlphaFoldDB" id="A0A4U5LWX9"/>
<evidence type="ECO:0000256" key="1">
    <source>
        <dbReference type="SAM" id="MobiDB-lite"/>
    </source>
</evidence>
<evidence type="ECO:0000256" key="2">
    <source>
        <dbReference type="SAM" id="Phobius"/>
    </source>
</evidence>
<feature type="transmembrane region" description="Helical" evidence="2">
    <location>
        <begin position="21"/>
        <end position="46"/>
    </location>
</feature>
<keyword evidence="2" id="KW-1133">Transmembrane helix</keyword>
<reference evidence="3 4" key="1">
    <citation type="journal article" date="2015" name="Genome Biol.">
        <title>Comparative genomics of Steinernema reveals deeply conserved gene regulatory networks.</title>
        <authorList>
            <person name="Dillman A.R."/>
            <person name="Macchietto M."/>
            <person name="Porter C.F."/>
            <person name="Rogers A."/>
            <person name="Williams B."/>
            <person name="Antoshechkin I."/>
            <person name="Lee M.M."/>
            <person name="Goodwin Z."/>
            <person name="Lu X."/>
            <person name="Lewis E.E."/>
            <person name="Goodrich-Blair H."/>
            <person name="Stock S.P."/>
            <person name="Adams B.J."/>
            <person name="Sternberg P.W."/>
            <person name="Mortazavi A."/>
        </authorList>
    </citation>
    <scope>NUCLEOTIDE SEQUENCE [LARGE SCALE GENOMIC DNA]</scope>
    <source>
        <strain evidence="3 4">ALL</strain>
    </source>
</reference>
<evidence type="ECO:0000313" key="3">
    <source>
        <dbReference type="EMBL" id="TKR60724.1"/>
    </source>
</evidence>
<keyword evidence="4" id="KW-1185">Reference proteome</keyword>
<sequence>MSSRKSVVSRKSSAVALSSSTSVLNFIVILQVTIIVCHLLCSWTGLTLSYDPAHSFVLAAAQLFGCFPGIFYVFKDCYLFLVHYTVFQVTLTLASLLFGIVGLVDGRTTILAVVILLYVPLNISAAVIATWYFEHGLHPVLVNSALAQLTKRRNIVFKDATRPSPESLCEDPTTATCRSSARSECFQVSSLGDTSSKQTARILAKQEKTRKPQKKERKRDKKRSSKSTNSKKPSSKKTEKDKEPKAACKKGRHEKKTDEKSKKQKSREKNKFCFVPKSVKDQIVVGREH</sequence>
<reference evidence="3 4" key="2">
    <citation type="journal article" date="2019" name="G3 (Bethesda)">
        <title>Hybrid Assembly of the Genome of the Entomopathogenic Nematode Steinernema carpocapsae Identifies the X-Chromosome.</title>
        <authorList>
            <person name="Serra L."/>
            <person name="Macchietto M."/>
            <person name="Macias-Munoz A."/>
            <person name="McGill C.J."/>
            <person name="Rodriguez I.M."/>
            <person name="Rodriguez B."/>
            <person name="Murad R."/>
            <person name="Mortazavi A."/>
        </authorList>
    </citation>
    <scope>NUCLEOTIDE SEQUENCE [LARGE SCALE GENOMIC DNA]</scope>
    <source>
        <strain evidence="3 4">ALL</strain>
    </source>
</reference>
<dbReference type="Proteomes" id="UP000298663">
    <property type="component" value="Unassembled WGS sequence"/>
</dbReference>
<proteinExistence type="predicted"/>
<feature type="compositionally biased region" description="Basic and acidic residues" evidence="1">
    <location>
        <begin position="236"/>
        <end position="246"/>
    </location>
</feature>
<feature type="transmembrane region" description="Helical" evidence="2">
    <location>
        <begin position="52"/>
        <end position="74"/>
    </location>
</feature>
<comment type="caution">
    <text evidence="3">The sequence shown here is derived from an EMBL/GenBank/DDBJ whole genome shotgun (WGS) entry which is preliminary data.</text>
</comment>
<feature type="region of interest" description="Disordered" evidence="1">
    <location>
        <begin position="196"/>
        <end position="289"/>
    </location>
</feature>
<keyword evidence="2" id="KW-0812">Transmembrane</keyword>
<gene>
    <name evidence="3" type="ORF">L596_027927</name>
</gene>
<feature type="transmembrane region" description="Helical" evidence="2">
    <location>
        <begin position="81"/>
        <end position="104"/>
    </location>
</feature>
<feature type="compositionally biased region" description="Basic residues" evidence="1">
    <location>
        <begin position="211"/>
        <end position="225"/>
    </location>
</feature>
<evidence type="ECO:0000313" key="4">
    <source>
        <dbReference type="Proteomes" id="UP000298663"/>
    </source>
</evidence>
<dbReference type="EMBL" id="AZBU02000011">
    <property type="protein sequence ID" value="TKR60724.1"/>
    <property type="molecule type" value="Genomic_DNA"/>
</dbReference>
<feature type="compositionally biased region" description="Basic and acidic residues" evidence="1">
    <location>
        <begin position="255"/>
        <end position="271"/>
    </location>
</feature>
<feature type="transmembrane region" description="Helical" evidence="2">
    <location>
        <begin position="110"/>
        <end position="133"/>
    </location>
</feature>
<name>A0A4U5LWX9_STECR</name>
<accession>A0A4U5LWX9</accession>